<evidence type="ECO:0000256" key="5">
    <source>
        <dbReference type="ARBA" id="ARBA00022741"/>
    </source>
</evidence>
<dbReference type="InterPro" id="IPR014721">
    <property type="entry name" value="Ribsml_uS5_D2-typ_fold_subgr"/>
</dbReference>
<comment type="caution">
    <text evidence="12">The sequence shown here is derived from an EMBL/GenBank/DDBJ whole genome shotgun (WGS) entry which is preliminary data.</text>
</comment>
<proteinExistence type="inferred from homology"/>
<keyword evidence="7 9" id="KW-0067">ATP-binding</keyword>
<dbReference type="Gene3D" id="3.30.70.890">
    <property type="entry name" value="GHMP kinase, C-terminal domain"/>
    <property type="match status" value="1"/>
</dbReference>
<dbReference type="HAMAP" id="MF_00061">
    <property type="entry name" value="IspE"/>
    <property type="match status" value="1"/>
</dbReference>
<evidence type="ECO:0000256" key="6">
    <source>
        <dbReference type="ARBA" id="ARBA00022777"/>
    </source>
</evidence>
<dbReference type="NCBIfam" id="TIGR00154">
    <property type="entry name" value="ispE"/>
    <property type="match status" value="1"/>
</dbReference>
<dbReference type="PIRSF" id="PIRSF010376">
    <property type="entry name" value="IspE"/>
    <property type="match status" value="1"/>
</dbReference>
<dbReference type="PANTHER" id="PTHR43527:SF2">
    <property type="entry name" value="4-DIPHOSPHOCYTIDYL-2-C-METHYL-D-ERYTHRITOL KINASE, CHLOROPLASTIC"/>
    <property type="match status" value="1"/>
</dbReference>
<reference evidence="12 13" key="1">
    <citation type="submission" date="2018-04" db="EMBL/GenBank/DDBJ databases">
        <title>Sphingobacterium cortibacter sp. nov.</title>
        <authorList>
            <person name="Li Y."/>
        </authorList>
    </citation>
    <scope>NUCLEOTIDE SEQUENCE [LARGE SCALE GENOMIC DNA]</scope>
    <source>
        <strain evidence="12 13">2c-3</strain>
    </source>
</reference>
<evidence type="ECO:0000256" key="3">
    <source>
        <dbReference type="ARBA" id="ARBA00017473"/>
    </source>
</evidence>
<evidence type="ECO:0000256" key="4">
    <source>
        <dbReference type="ARBA" id="ARBA00022679"/>
    </source>
</evidence>
<comment type="function">
    <text evidence="9">Catalyzes the phosphorylation of the position 2 hydroxy group of 4-diphosphocytidyl-2C-methyl-D-erythritol.</text>
</comment>
<evidence type="ECO:0000256" key="2">
    <source>
        <dbReference type="ARBA" id="ARBA00012052"/>
    </source>
</evidence>
<protein>
    <recommendedName>
        <fullName evidence="3 9">4-diphosphocytidyl-2-C-methyl-D-erythritol kinase</fullName>
        <shortName evidence="9">CMK</shortName>
        <ecNumber evidence="2 9">2.7.1.148</ecNumber>
    </recommendedName>
    <alternativeName>
        <fullName evidence="8 9">4-(cytidine-5'-diphospho)-2-C-methyl-D-erythritol kinase</fullName>
    </alternativeName>
</protein>
<evidence type="ECO:0000256" key="7">
    <source>
        <dbReference type="ARBA" id="ARBA00022840"/>
    </source>
</evidence>
<dbReference type="InterPro" id="IPR020568">
    <property type="entry name" value="Ribosomal_Su5_D2-typ_SF"/>
</dbReference>
<evidence type="ECO:0000256" key="9">
    <source>
        <dbReference type="HAMAP-Rule" id="MF_00061"/>
    </source>
</evidence>
<dbReference type="EC" id="2.7.1.148" evidence="2 9"/>
<feature type="binding site" evidence="9">
    <location>
        <begin position="89"/>
        <end position="99"/>
    </location>
    <ligand>
        <name>ATP</name>
        <dbReference type="ChEBI" id="CHEBI:30616"/>
    </ligand>
</feature>
<evidence type="ECO:0000313" key="13">
    <source>
        <dbReference type="Proteomes" id="UP000245627"/>
    </source>
</evidence>
<comment type="pathway">
    <text evidence="9">Isoprenoid biosynthesis; isopentenyl diphosphate biosynthesis via DXP pathway; isopentenyl diphosphate from 1-deoxy-D-xylulose 5-phosphate: step 3/6.</text>
</comment>
<dbReference type="InterPro" id="IPR013750">
    <property type="entry name" value="GHMP_kinase_C_dom"/>
</dbReference>
<dbReference type="AlphaFoldDB" id="A0A2T8HIT4"/>
<dbReference type="Gene3D" id="3.30.230.10">
    <property type="match status" value="1"/>
</dbReference>
<dbReference type="GO" id="GO:0005524">
    <property type="term" value="F:ATP binding"/>
    <property type="evidence" value="ECO:0007669"/>
    <property type="project" value="UniProtKB-UniRule"/>
</dbReference>
<evidence type="ECO:0000256" key="1">
    <source>
        <dbReference type="ARBA" id="ARBA00009684"/>
    </source>
</evidence>
<dbReference type="InterPro" id="IPR036554">
    <property type="entry name" value="GHMP_kinase_C_sf"/>
</dbReference>
<dbReference type="SUPFAM" id="SSF55060">
    <property type="entry name" value="GHMP Kinase, C-terminal domain"/>
    <property type="match status" value="1"/>
</dbReference>
<dbReference type="RefSeq" id="WP_116775938.1">
    <property type="nucleotide sequence ID" value="NZ_QDKG01000003.1"/>
</dbReference>
<comment type="similarity">
    <text evidence="1 9">Belongs to the GHMP kinase family. IspE subfamily.</text>
</comment>
<accession>A0A2T8HIT4</accession>
<keyword evidence="5 9" id="KW-0547">Nucleotide-binding</keyword>
<dbReference type="PANTHER" id="PTHR43527">
    <property type="entry name" value="4-DIPHOSPHOCYTIDYL-2-C-METHYL-D-ERYTHRITOL KINASE, CHLOROPLASTIC"/>
    <property type="match status" value="1"/>
</dbReference>
<dbReference type="GO" id="GO:0050515">
    <property type="term" value="F:4-(cytidine 5'-diphospho)-2-C-methyl-D-erythritol kinase activity"/>
    <property type="evidence" value="ECO:0007669"/>
    <property type="project" value="UniProtKB-UniRule"/>
</dbReference>
<comment type="catalytic activity">
    <reaction evidence="9">
        <text>4-CDP-2-C-methyl-D-erythritol + ATP = 4-CDP-2-C-methyl-D-erythritol 2-phosphate + ADP + H(+)</text>
        <dbReference type="Rhea" id="RHEA:18437"/>
        <dbReference type="ChEBI" id="CHEBI:15378"/>
        <dbReference type="ChEBI" id="CHEBI:30616"/>
        <dbReference type="ChEBI" id="CHEBI:57823"/>
        <dbReference type="ChEBI" id="CHEBI:57919"/>
        <dbReference type="ChEBI" id="CHEBI:456216"/>
        <dbReference type="EC" id="2.7.1.148"/>
    </reaction>
</comment>
<keyword evidence="13" id="KW-1185">Reference proteome</keyword>
<evidence type="ECO:0000259" key="11">
    <source>
        <dbReference type="Pfam" id="PF08544"/>
    </source>
</evidence>
<dbReference type="InterPro" id="IPR004424">
    <property type="entry name" value="IspE"/>
</dbReference>
<keyword evidence="6 9" id="KW-0418">Kinase</keyword>
<dbReference type="GO" id="GO:0019288">
    <property type="term" value="P:isopentenyl diphosphate biosynthetic process, methylerythritol 4-phosphate pathway"/>
    <property type="evidence" value="ECO:0007669"/>
    <property type="project" value="UniProtKB-UniRule"/>
</dbReference>
<dbReference type="OrthoDB" id="9809438at2"/>
<feature type="domain" description="GHMP kinase N-terminal" evidence="10">
    <location>
        <begin position="62"/>
        <end position="136"/>
    </location>
</feature>
<evidence type="ECO:0000256" key="8">
    <source>
        <dbReference type="ARBA" id="ARBA00032554"/>
    </source>
</evidence>
<keyword evidence="4 9" id="KW-0808">Transferase</keyword>
<evidence type="ECO:0000259" key="10">
    <source>
        <dbReference type="Pfam" id="PF00288"/>
    </source>
</evidence>
<dbReference type="SUPFAM" id="SSF54211">
    <property type="entry name" value="Ribosomal protein S5 domain 2-like"/>
    <property type="match status" value="1"/>
</dbReference>
<dbReference type="Pfam" id="PF08544">
    <property type="entry name" value="GHMP_kinases_C"/>
    <property type="match status" value="1"/>
</dbReference>
<dbReference type="Pfam" id="PF00288">
    <property type="entry name" value="GHMP_kinases_N"/>
    <property type="match status" value="1"/>
</dbReference>
<dbReference type="Proteomes" id="UP000245627">
    <property type="component" value="Unassembled WGS sequence"/>
</dbReference>
<gene>
    <name evidence="9" type="primary">ispE</name>
    <name evidence="12" type="ORF">DC487_10560</name>
</gene>
<organism evidence="12 13">
    <name type="scientific">Sphingobacterium corticibacter</name>
    <dbReference type="NCBI Taxonomy" id="2171749"/>
    <lineage>
        <taxon>Bacteria</taxon>
        <taxon>Pseudomonadati</taxon>
        <taxon>Bacteroidota</taxon>
        <taxon>Sphingobacteriia</taxon>
        <taxon>Sphingobacteriales</taxon>
        <taxon>Sphingobacteriaceae</taxon>
        <taxon>Sphingobacterium</taxon>
    </lineage>
</organism>
<feature type="active site" evidence="9">
    <location>
        <position position="131"/>
    </location>
</feature>
<feature type="domain" description="GHMP kinase C-terminal" evidence="11">
    <location>
        <begin position="207"/>
        <end position="249"/>
    </location>
</feature>
<dbReference type="UniPathway" id="UPA00056">
    <property type="reaction ID" value="UER00094"/>
</dbReference>
<dbReference type="EMBL" id="QDKG01000003">
    <property type="protein sequence ID" value="PVH25351.1"/>
    <property type="molecule type" value="Genomic_DNA"/>
</dbReference>
<feature type="active site" evidence="9">
    <location>
        <position position="8"/>
    </location>
</feature>
<name>A0A2T8HIT4_9SPHI</name>
<evidence type="ECO:0000313" key="12">
    <source>
        <dbReference type="EMBL" id="PVH25351.1"/>
    </source>
</evidence>
<dbReference type="InterPro" id="IPR006204">
    <property type="entry name" value="GHMP_kinase_N_dom"/>
</dbReference>
<dbReference type="GO" id="GO:0016114">
    <property type="term" value="P:terpenoid biosynthetic process"/>
    <property type="evidence" value="ECO:0007669"/>
    <property type="project" value="UniProtKB-UniRule"/>
</dbReference>
<sequence length="265" mass="29441">MLQFANAKINIGLHITSKRPDGYHELESIFYPIKIYDGIEILPSEALSMQVYNYAFPVDEDNLCTKAYRLIAADYNLPPVQIHLLKGIPVGAGLGGGSADASRVLMMLNEQYTLDLTHQQLESYARQLGADCPFFIRNKPVYATGIGTTFEEIALDLSAYHIVLVKPQIHISTAAAYQNVSIRTAQVDLREAIQLPVQEWKYHIKNDFEDGLFRHHPEIQNLKSALYDSGAIYASMSGSGSAVFGLFDSVPDIHKLQSFGTVFLG</sequence>
<keyword evidence="9" id="KW-0414">Isoprene biosynthesis</keyword>